<organism evidence="4 5">
    <name type="scientific">Morus notabilis</name>
    <dbReference type="NCBI Taxonomy" id="981085"/>
    <lineage>
        <taxon>Eukaryota</taxon>
        <taxon>Viridiplantae</taxon>
        <taxon>Streptophyta</taxon>
        <taxon>Embryophyta</taxon>
        <taxon>Tracheophyta</taxon>
        <taxon>Spermatophyta</taxon>
        <taxon>Magnoliopsida</taxon>
        <taxon>eudicotyledons</taxon>
        <taxon>Gunneridae</taxon>
        <taxon>Pentapetalae</taxon>
        <taxon>rosids</taxon>
        <taxon>fabids</taxon>
        <taxon>Rosales</taxon>
        <taxon>Moraceae</taxon>
        <taxon>Moreae</taxon>
        <taxon>Morus</taxon>
    </lineage>
</organism>
<feature type="domain" description="LOB" evidence="3">
    <location>
        <begin position="8"/>
        <end position="109"/>
    </location>
</feature>
<evidence type="ECO:0000256" key="1">
    <source>
        <dbReference type="ARBA" id="ARBA00005474"/>
    </source>
</evidence>
<dbReference type="PROSITE" id="PS50891">
    <property type="entry name" value="LOB"/>
    <property type="match status" value="1"/>
</dbReference>
<dbReference type="Proteomes" id="UP000030645">
    <property type="component" value="Unassembled WGS sequence"/>
</dbReference>
<name>W9QIY4_9ROSA</name>
<evidence type="ECO:0000256" key="2">
    <source>
        <dbReference type="SAM" id="MobiDB-lite"/>
    </source>
</evidence>
<proteinExistence type="inferred from homology"/>
<accession>W9QIY4</accession>
<evidence type="ECO:0000313" key="5">
    <source>
        <dbReference type="Proteomes" id="UP000030645"/>
    </source>
</evidence>
<comment type="similarity">
    <text evidence="1">Belongs to the LOB domain-containing protein family.</text>
</comment>
<dbReference type="STRING" id="981085.W9QIY4"/>
<feature type="region of interest" description="Disordered" evidence="2">
    <location>
        <begin position="184"/>
        <end position="205"/>
    </location>
</feature>
<reference evidence="5" key="1">
    <citation type="submission" date="2013-01" db="EMBL/GenBank/DDBJ databases">
        <title>Draft Genome Sequence of a Mulberry Tree, Morus notabilis C.K. Schneid.</title>
        <authorList>
            <person name="He N."/>
            <person name="Zhao S."/>
        </authorList>
    </citation>
    <scope>NUCLEOTIDE SEQUENCE</scope>
</reference>
<dbReference type="Pfam" id="PF03195">
    <property type="entry name" value="LOB"/>
    <property type="match status" value="1"/>
</dbReference>
<dbReference type="eggNOG" id="ENOG502QSSJ">
    <property type="taxonomic scope" value="Eukaryota"/>
</dbReference>
<dbReference type="PANTHER" id="PTHR31301">
    <property type="entry name" value="LOB DOMAIN-CONTAINING PROTEIN 4-RELATED"/>
    <property type="match status" value="1"/>
</dbReference>
<dbReference type="PANTHER" id="PTHR31301:SF68">
    <property type="entry name" value="LOB DOMAIN-CONTAINING PROTEIN 32-RELATED"/>
    <property type="match status" value="1"/>
</dbReference>
<keyword evidence="5" id="KW-1185">Reference proteome</keyword>
<dbReference type="AlphaFoldDB" id="W9QIY4"/>
<dbReference type="InterPro" id="IPR004883">
    <property type="entry name" value="LOB"/>
</dbReference>
<dbReference type="SMR" id="W9QIY4"/>
<sequence>MASSSSHSPCAACKFLRRKCTQECVFAPYFPPDQPQKFASVHKVYGASNVAKILNELTVVHREEAAISLAYEAEARLRDPVFGCVGFITILHNRLKQIQAEVHASKKELATYIGPQAMMVMMPPPPSYGMAPPPPPTLGIQPTNNASAQLLIREPMNAQQYHHHQQQMFNSGFDHVPPVSGGFSNQMNGGGRGSPSGGVVSPSLGLGGFDNVPNYHIQSQQQQVHPPPLDYQLQTQLIISSQQKSEGDHQQN</sequence>
<protein>
    <recommendedName>
        <fullName evidence="3">LOB domain-containing protein</fullName>
    </recommendedName>
</protein>
<dbReference type="EMBL" id="KE343332">
    <property type="protein sequence ID" value="EXB24354.1"/>
    <property type="molecule type" value="Genomic_DNA"/>
</dbReference>
<dbReference type="OrthoDB" id="1163093at2759"/>
<gene>
    <name evidence="4" type="ORF">L484_005283</name>
</gene>
<evidence type="ECO:0000259" key="3">
    <source>
        <dbReference type="PROSITE" id="PS50891"/>
    </source>
</evidence>
<dbReference type="KEGG" id="mnt:21388758"/>
<evidence type="ECO:0000313" key="4">
    <source>
        <dbReference type="EMBL" id="EXB24354.1"/>
    </source>
</evidence>